<dbReference type="FunFam" id="3.40.50.2300:FF:000001">
    <property type="entry name" value="DNA-binding response regulator PhoB"/>
    <property type="match status" value="1"/>
</dbReference>
<evidence type="ECO:0000256" key="7">
    <source>
        <dbReference type="ARBA" id="ARBA00023163"/>
    </source>
</evidence>
<dbReference type="InterPro" id="IPR039420">
    <property type="entry name" value="WalR-like"/>
</dbReference>
<keyword evidence="7" id="KW-0804">Transcription</keyword>
<dbReference type="PROSITE" id="PS51755">
    <property type="entry name" value="OMPR_PHOB"/>
    <property type="match status" value="1"/>
</dbReference>
<evidence type="ECO:0000256" key="5">
    <source>
        <dbReference type="ARBA" id="ARBA00023015"/>
    </source>
</evidence>
<dbReference type="InterPro" id="IPR016032">
    <property type="entry name" value="Sig_transdc_resp-reg_C-effctor"/>
</dbReference>
<organism evidence="12">
    <name type="scientific">Rhodanobacter sp. IGA1.0</name>
    <dbReference type="NCBI Taxonomy" id="3158582"/>
    <lineage>
        <taxon>Bacteria</taxon>
        <taxon>Pseudomonadati</taxon>
        <taxon>Pseudomonadota</taxon>
        <taxon>Gammaproteobacteria</taxon>
        <taxon>Lysobacterales</taxon>
        <taxon>Rhodanobacteraceae</taxon>
        <taxon>Rhodanobacter</taxon>
    </lineage>
</organism>
<evidence type="ECO:0000256" key="2">
    <source>
        <dbReference type="ARBA" id="ARBA00022490"/>
    </source>
</evidence>
<dbReference type="SUPFAM" id="SSF46894">
    <property type="entry name" value="C-terminal effector domain of the bipartite response regulators"/>
    <property type="match status" value="1"/>
</dbReference>
<dbReference type="GO" id="GO:0006355">
    <property type="term" value="P:regulation of DNA-templated transcription"/>
    <property type="evidence" value="ECO:0007669"/>
    <property type="project" value="InterPro"/>
</dbReference>
<protein>
    <submittedName>
        <fullName evidence="12">Response regulator transcription factor</fullName>
    </submittedName>
</protein>
<dbReference type="GO" id="GO:0000976">
    <property type="term" value="F:transcription cis-regulatory region binding"/>
    <property type="evidence" value="ECO:0007669"/>
    <property type="project" value="TreeGrafter"/>
</dbReference>
<dbReference type="SMART" id="SM00448">
    <property type="entry name" value="REC"/>
    <property type="match status" value="1"/>
</dbReference>
<dbReference type="AlphaFoldDB" id="A0AAU7QMB4"/>
<dbReference type="Pfam" id="PF00486">
    <property type="entry name" value="Trans_reg_C"/>
    <property type="match status" value="1"/>
</dbReference>
<name>A0AAU7QMB4_9GAMM</name>
<dbReference type="EMBL" id="CP157948">
    <property type="protein sequence ID" value="XBS90522.1"/>
    <property type="molecule type" value="Genomic_DNA"/>
</dbReference>
<keyword evidence="3 8" id="KW-0597">Phosphoprotein</keyword>
<dbReference type="Gene3D" id="6.10.250.690">
    <property type="match status" value="1"/>
</dbReference>
<evidence type="ECO:0000256" key="3">
    <source>
        <dbReference type="ARBA" id="ARBA00022553"/>
    </source>
</evidence>
<evidence type="ECO:0000259" key="10">
    <source>
        <dbReference type="PROSITE" id="PS50110"/>
    </source>
</evidence>
<evidence type="ECO:0000256" key="8">
    <source>
        <dbReference type="PROSITE-ProRule" id="PRU00169"/>
    </source>
</evidence>
<keyword evidence="5" id="KW-0805">Transcription regulation</keyword>
<dbReference type="GO" id="GO:0000156">
    <property type="term" value="F:phosphorelay response regulator activity"/>
    <property type="evidence" value="ECO:0007669"/>
    <property type="project" value="TreeGrafter"/>
</dbReference>
<dbReference type="InterPro" id="IPR036388">
    <property type="entry name" value="WH-like_DNA-bd_sf"/>
</dbReference>
<gene>
    <name evidence="12" type="ORF">ABNK63_02450</name>
</gene>
<dbReference type="InterPro" id="IPR001867">
    <property type="entry name" value="OmpR/PhoB-type_DNA-bd"/>
</dbReference>
<dbReference type="SMART" id="SM00862">
    <property type="entry name" value="Trans_reg_C"/>
    <property type="match status" value="1"/>
</dbReference>
<feature type="DNA-binding region" description="OmpR/PhoB-type" evidence="9">
    <location>
        <begin position="131"/>
        <end position="230"/>
    </location>
</feature>
<reference evidence="12" key="1">
    <citation type="submission" date="2024-06" db="EMBL/GenBank/DDBJ databases">
        <authorList>
            <person name="Sun Y."/>
        </authorList>
    </citation>
    <scope>NUCLEOTIDE SEQUENCE</scope>
    <source>
        <strain evidence="12">IGA1.0</strain>
    </source>
</reference>
<dbReference type="SUPFAM" id="SSF52172">
    <property type="entry name" value="CheY-like"/>
    <property type="match status" value="1"/>
</dbReference>
<dbReference type="InterPro" id="IPR001789">
    <property type="entry name" value="Sig_transdc_resp-reg_receiver"/>
</dbReference>
<dbReference type="Gene3D" id="1.10.10.10">
    <property type="entry name" value="Winged helix-like DNA-binding domain superfamily/Winged helix DNA-binding domain"/>
    <property type="match status" value="1"/>
</dbReference>
<feature type="domain" description="Response regulatory" evidence="10">
    <location>
        <begin position="8"/>
        <end position="123"/>
    </location>
</feature>
<evidence type="ECO:0000259" key="11">
    <source>
        <dbReference type="PROSITE" id="PS51755"/>
    </source>
</evidence>
<keyword evidence="6 9" id="KW-0238">DNA-binding</keyword>
<dbReference type="CDD" id="cd00383">
    <property type="entry name" value="trans_reg_C"/>
    <property type="match status" value="1"/>
</dbReference>
<proteinExistence type="predicted"/>
<keyword evidence="4" id="KW-0902">Two-component regulatory system</keyword>
<evidence type="ECO:0000256" key="6">
    <source>
        <dbReference type="ARBA" id="ARBA00023125"/>
    </source>
</evidence>
<dbReference type="Pfam" id="PF00072">
    <property type="entry name" value="Response_reg"/>
    <property type="match status" value="1"/>
</dbReference>
<dbReference type="Gene3D" id="3.40.50.2300">
    <property type="match status" value="1"/>
</dbReference>
<comment type="subcellular location">
    <subcellularLocation>
        <location evidence="1">Cytoplasm</location>
    </subcellularLocation>
</comment>
<dbReference type="GO" id="GO:0032993">
    <property type="term" value="C:protein-DNA complex"/>
    <property type="evidence" value="ECO:0007669"/>
    <property type="project" value="TreeGrafter"/>
</dbReference>
<dbReference type="InterPro" id="IPR011006">
    <property type="entry name" value="CheY-like_superfamily"/>
</dbReference>
<dbReference type="PANTHER" id="PTHR48111:SF39">
    <property type="entry name" value="TRANSCRIPTIONAL REGULATORY PROTEIN CPXR"/>
    <property type="match status" value="1"/>
</dbReference>
<evidence type="ECO:0000256" key="1">
    <source>
        <dbReference type="ARBA" id="ARBA00004496"/>
    </source>
</evidence>
<accession>A0AAU7QMB4</accession>
<dbReference type="RefSeq" id="WP_350016599.1">
    <property type="nucleotide sequence ID" value="NZ_CP157948.1"/>
</dbReference>
<evidence type="ECO:0000313" key="12">
    <source>
        <dbReference type="EMBL" id="XBS90522.1"/>
    </source>
</evidence>
<feature type="domain" description="OmpR/PhoB-type" evidence="11">
    <location>
        <begin position="131"/>
        <end position="230"/>
    </location>
</feature>
<sequence length="233" mass="25645">MQTPNPPRILIVDDDRALCRLLAEYLQREGFVVDLAHDGDAALARLRNAAERPDLLILDVMMPGRDGLETLRELRMQHRLPVIMLSARGEPVDRVIGLELGADDYLAKPCLPRELLARVRAQLRRNAPPVSGTLQVGNLQLFPGERRAQVGGQDLVLTGAEFLLLLGLAQRAGELVDKASLTRQALGREIERFDRSIDVHVSRLRHKLADASPDAPRIDAVRGSGYVLVAAAP</sequence>
<feature type="modified residue" description="4-aspartylphosphate" evidence="8">
    <location>
        <position position="59"/>
    </location>
</feature>
<evidence type="ECO:0000256" key="4">
    <source>
        <dbReference type="ARBA" id="ARBA00023012"/>
    </source>
</evidence>
<keyword evidence="2" id="KW-0963">Cytoplasm</keyword>
<dbReference type="GO" id="GO:0005829">
    <property type="term" value="C:cytosol"/>
    <property type="evidence" value="ECO:0007669"/>
    <property type="project" value="TreeGrafter"/>
</dbReference>
<evidence type="ECO:0000256" key="9">
    <source>
        <dbReference type="PROSITE-ProRule" id="PRU01091"/>
    </source>
</evidence>
<dbReference type="PANTHER" id="PTHR48111">
    <property type="entry name" value="REGULATOR OF RPOS"/>
    <property type="match status" value="1"/>
</dbReference>
<dbReference type="PROSITE" id="PS50110">
    <property type="entry name" value="RESPONSE_REGULATORY"/>
    <property type="match status" value="1"/>
</dbReference>